<gene>
    <name evidence="3" type="ORF">ENS06_04330</name>
</gene>
<organism evidence="3">
    <name type="scientific">Desulfacinum infernum</name>
    <dbReference type="NCBI Taxonomy" id="35837"/>
    <lineage>
        <taxon>Bacteria</taxon>
        <taxon>Pseudomonadati</taxon>
        <taxon>Thermodesulfobacteriota</taxon>
        <taxon>Syntrophobacteria</taxon>
        <taxon>Syntrophobacterales</taxon>
        <taxon>Syntrophobacteraceae</taxon>
        <taxon>Desulfacinum</taxon>
    </lineage>
</organism>
<dbReference type="EMBL" id="DSTK01000013">
    <property type="protein sequence ID" value="HFK96540.1"/>
    <property type="molecule type" value="Genomic_DNA"/>
</dbReference>
<sequence>MSWSADTDKRGQEPSTGEPTATCELDDNVEWLRKTDVFSSIPLERLRVYALMCNRRRFRRGEFLFRQGQPDDKGYILLSGKVQMVREYENHSVIVHDLEAGAFFGGLALLADIRRLFGARAATDVEVLYIERETFRKILRQFPELTERILDVMIKRIVSMEEKILERHLHECVLV</sequence>
<reference evidence="3" key="1">
    <citation type="journal article" date="2020" name="mSystems">
        <title>Genome- and Community-Level Interaction Insights into Carbon Utilization and Element Cycling Functions of Hydrothermarchaeota in Hydrothermal Sediment.</title>
        <authorList>
            <person name="Zhou Z."/>
            <person name="Liu Y."/>
            <person name="Xu W."/>
            <person name="Pan J."/>
            <person name="Luo Z.H."/>
            <person name="Li M."/>
        </authorList>
    </citation>
    <scope>NUCLEOTIDE SEQUENCE [LARGE SCALE GENOMIC DNA]</scope>
    <source>
        <strain evidence="3">SpSt-456</strain>
    </source>
</reference>
<evidence type="ECO:0000256" key="1">
    <source>
        <dbReference type="SAM" id="MobiDB-lite"/>
    </source>
</evidence>
<dbReference type="CDD" id="cd00038">
    <property type="entry name" value="CAP_ED"/>
    <property type="match status" value="1"/>
</dbReference>
<dbReference type="Gene3D" id="2.60.120.10">
    <property type="entry name" value="Jelly Rolls"/>
    <property type="match status" value="1"/>
</dbReference>
<dbReference type="PROSITE" id="PS50042">
    <property type="entry name" value="CNMP_BINDING_3"/>
    <property type="match status" value="1"/>
</dbReference>
<evidence type="ECO:0000259" key="2">
    <source>
        <dbReference type="PROSITE" id="PS50042"/>
    </source>
</evidence>
<dbReference type="GO" id="GO:0003700">
    <property type="term" value="F:DNA-binding transcription factor activity"/>
    <property type="evidence" value="ECO:0007669"/>
    <property type="project" value="TreeGrafter"/>
</dbReference>
<dbReference type="PANTHER" id="PTHR24567:SF26">
    <property type="entry name" value="REGULATORY PROTEIN YEIL"/>
    <property type="match status" value="1"/>
</dbReference>
<dbReference type="SMART" id="SM00100">
    <property type="entry name" value="cNMP"/>
    <property type="match status" value="1"/>
</dbReference>
<comment type="caution">
    <text evidence="3">The sequence shown here is derived from an EMBL/GenBank/DDBJ whole genome shotgun (WGS) entry which is preliminary data.</text>
</comment>
<evidence type="ECO:0000313" key="3">
    <source>
        <dbReference type="EMBL" id="HFK96540.1"/>
    </source>
</evidence>
<proteinExistence type="predicted"/>
<name>A0A831ZZM4_9BACT</name>
<dbReference type="SUPFAM" id="SSF51206">
    <property type="entry name" value="cAMP-binding domain-like"/>
    <property type="match status" value="1"/>
</dbReference>
<dbReference type="InterPro" id="IPR050397">
    <property type="entry name" value="Env_Response_Regulators"/>
</dbReference>
<protein>
    <submittedName>
        <fullName evidence="3">Crp/Fnr family transcriptional regulator</fullName>
    </submittedName>
</protein>
<dbReference type="InterPro" id="IPR000595">
    <property type="entry name" value="cNMP-bd_dom"/>
</dbReference>
<dbReference type="InterPro" id="IPR018490">
    <property type="entry name" value="cNMP-bd_dom_sf"/>
</dbReference>
<dbReference type="GO" id="GO:0005829">
    <property type="term" value="C:cytosol"/>
    <property type="evidence" value="ECO:0007669"/>
    <property type="project" value="TreeGrafter"/>
</dbReference>
<dbReference type="InterPro" id="IPR014710">
    <property type="entry name" value="RmlC-like_jellyroll"/>
</dbReference>
<feature type="region of interest" description="Disordered" evidence="1">
    <location>
        <begin position="1"/>
        <end position="22"/>
    </location>
</feature>
<dbReference type="Pfam" id="PF00027">
    <property type="entry name" value="cNMP_binding"/>
    <property type="match status" value="1"/>
</dbReference>
<feature type="compositionally biased region" description="Basic and acidic residues" evidence="1">
    <location>
        <begin position="1"/>
        <end position="12"/>
    </location>
</feature>
<feature type="domain" description="Cyclic nucleotide-binding" evidence="2">
    <location>
        <begin position="37"/>
        <end position="156"/>
    </location>
</feature>
<accession>A0A831ZZM4</accession>
<dbReference type="PANTHER" id="PTHR24567">
    <property type="entry name" value="CRP FAMILY TRANSCRIPTIONAL REGULATORY PROTEIN"/>
    <property type="match status" value="1"/>
</dbReference>
<dbReference type="AlphaFoldDB" id="A0A831ZZM4"/>